<gene>
    <name evidence="2" type="ORF">GSPATT00016830001</name>
</gene>
<dbReference type="eggNOG" id="KOG0285">
    <property type="taxonomic scope" value="Eukaryota"/>
</dbReference>
<dbReference type="STRING" id="5888.A0DHC6"/>
<dbReference type="InterPro" id="IPR001680">
    <property type="entry name" value="WD40_rpt"/>
</dbReference>
<dbReference type="SMART" id="SM00320">
    <property type="entry name" value="WD40"/>
    <property type="match status" value="4"/>
</dbReference>
<accession>A0DHC6</accession>
<dbReference type="GeneID" id="5035625"/>
<keyword evidence="3" id="KW-1185">Reference proteome</keyword>
<dbReference type="OMA" id="QCFQEME"/>
<dbReference type="PANTHER" id="PTHR19920">
    <property type="entry name" value="WD40 PROTEIN CIAO1"/>
    <property type="match status" value="1"/>
</dbReference>
<dbReference type="PANTHER" id="PTHR19920:SF0">
    <property type="entry name" value="CYTOSOLIC IRON-SULFUR PROTEIN ASSEMBLY PROTEIN CIAO1-RELATED"/>
    <property type="match status" value="1"/>
</dbReference>
<name>A0DHC6_PARTE</name>
<feature type="repeat" description="WD" evidence="1">
    <location>
        <begin position="377"/>
        <end position="409"/>
    </location>
</feature>
<feature type="repeat" description="WD" evidence="1">
    <location>
        <begin position="282"/>
        <end position="314"/>
    </location>
</feature>
<keyword evidence="1" id="KW-0853">WD repeat</keyword>
<dbReference type="Pfam" id="PF00400">
    <property type="entry name" value="WD40"/>
    <property type="match status" value="3"/>
</dbReference>
<evidence type="ECO:0000256" key="1">
    <source>
        <dbReference type="PROSITE-ProRule" id="PRU00221"/>
    </source>
</evidence>
<dbReference type="RefSeq" id="XP_001449840.1">
    <property type="nucleotide sequence ID" value="XM_001449803.1"/>
</dbReference>
<dbReference type="SUPFAM" id="SSF50978">
    <property type="entry name" value="WD40 repeat-like"/>
    <property type="match status" value="1"/>
</dbReference>
<dbReference type="EMBL" id="CT868430">
    <property type="protein sequence ID" value="CAK82443.1"/>
    <property type="molecule type" value="Genomic_DNA"/>
</dbReference>
<dbReference type="Gene3D" id="2.130.10.10">
    <property type="entry name" value="YVTN repeat-like/Quinoprotein amine dehydrogenase"/>
    <property type="match status" value="1"/>
</dbReference>
<dbReference type="OrthoDB" id="63070at2759"/>
<protein>
    <submittedName>
        <fullName evidence="2">Uncharacterized protein</fullName>
    </submittedName>
</protein>
<dbReference type="InParanoid" id="A0DHC6"/>
<evidence type="ECO:0000313" key="3">
    <source>
        <dbReference type="Proteomes" id="UP000000600"/>
    </source>
</evidence>
<evidence type="ECO:0000313" key="2">
    <source>
        <dbReference type="EMBL" id="CAK82443.1"/>
    </source>
</evidence>
<dbReference type="KEGG" id="ptm:GSPATT00016830001"/>
<dbReference type="HOGENOM" id="CLU_019203_2_1_1"/>
<organism evidence="2 3">
    <name type="scientific">Paramecium tetraurelia</name>
    <dbReference type="NCBI Taxonomy" id="5888"/>
    <lineage>
        <taxon>Eukaryota</taxon>
        <taxon>Sar</taxon>
        <taxon>Alveolata</taxon>
        <taxon>Ciliophora</taxon>
        <taxon>Intramacronucleata</taxon>
        <taxon>Oligohymenophorea</taxon>
        <taxon>Peniculida</taxon>
        <taxon>Parameciidae</taxon>
        <taxon>Paramecium</taxon>
    </lineage>
</organism>
<proteinExistence type="predicted"/>
<dbReference type="InterPro" id="IPR036322">
    <property type="entry name" value="WD40_repeat_dom_sf"/>
</dbReference>
<dbReference type="Proteomes" id="UP000000600">
    <property type="component" value="Unassembled WGS sequence"/>
</dbReference>
<dbReference type="InterPro" id="IPR015943">
    <property type="entry name" value="WD40/YVTN_repeat-like_dom_sf"/>
</dbReference>
<dbReference type="PROSITE" id="PS50082">
    <property type="entry name" value="WD_REPEATS_2"/>
    <property type="match status" value="2"/>
</dbReference>
<sequence length="547" mass="65121">MIQPEGGFQCNSHQQIVKYVLIKENKKFQLQCEQCFQEMEGEKKAQNIREIIDKTSKIKQSEYEEYQMKLLPELTTLDDYQKCFSKLQDSIKEVIRKLFMDLNNWKEDLESKLDEKSKFNFIQELQHEQQHNSQMIDEFLKKLRSQYSDKLEQSFIDLEILITKNLQLNKLRSSLNGQNVIQQSPRKQFLGKNMKIEIKKSPDLKIVFKGENSEIIDVFQEMQQVQERKISYKKQNKTVSQPIQCEAISFNKDDSIIATACDREIKIWKFQDGNISDLLYNLNEHTQTINTLLFSKKKNWLFSAGKDFSIILWKPKKILFNIDITKKQIYPQCHRDQIIFLELNEKEDQLFSCSSDCKILIWAVNYERNFILPLQQLEKHTAPVTQVRLNQRNTLMASISLDRKIIIWDKNDQQEWNFKQQIENSDGCNVNFLNDYTIVSKQLKGQIQIFQEKDRQFSKILIKQLPEDKEKDGDYQPSIFYSQQQILIQKHLKNLYFLTIDKQNDITIQDQNIELEDENSNANLSNSGKHLVVWCKEQFRVYELFYD</sequence>
<reference evidence="2 3" key="1">
    <citation type="journal article" date="2006" name="Nature">
        <title>Global trends of whole-genome duplications revealed by the ciliate Paramecium tetraurelia.</title>
        <authorList>
            <consortium name="Genoscope"/>
            <person name="Aury J.-M."/>
            <person name="Jaillon O."/>
            <person name="Duret L."/>
            <person name="Noel B."/>
            <person name="Jubin C."/>
            <person name="Porcel B.M."/>
            <person name="Segurens B."/>
            <person name="Daubin V."/>
            <person name="Anthouard V."/>
            <person name="Aiach N."/>
            <person name="Arnaiz O."/>
            <person name="Billaut A."/>
            <person name="Beisson J."/>
            <person name="Blanc I."/>
            <person name="Bouhouche K."/>
            <person name="Camara F."/>
            <person name="Duharcourt S."/>
            <person name="Guigo R."/>
            <person name="Gogendeau D."/>
            <person name="Katinka M."/>
            <person name="Keller A.-M."/>
            <person name="Kissmehl R."/>
            <person name="Klotz C."/>
            <person name="Koll F."/>
            <person name="Le Moue A."/>
            <person name="Lepere C."/>
            <person name="Malinsky S."/>
            <person name="Nowacki M."/>
            <person name="Nowak J.K."/>
            <person name="Plattner H."/>
            <person name="Poulain J."/>
            <person name="Ruiz F."/>
            <person name="Serrano V."/>
            <person name="Zagulski M."/>
            <person name="Dessen P."/>
            <person name="Betermier M."/>
            <person name="Weissenbach J."/>
            <person name="Scarpelli C."/>
            <person name="Schachter V."/>
            <person name="Sperling L."/>
            <person name="Meyer E."/>
            <person name="Cohen J."/>
            <person name="Wincker P."/>
        </authorList>
    </citation>
    <scope>NUCLEOTIDE SEQUENCE [LARGE SCALE GENOMIC DNA]</scope>
    <source>
        <strain evidence="2 3">Stock d4-2</strain>
    </source>
</reference>
<dbReference type="PROSITE" id="PS50294">
    <property type="entry name" value="WD_REPEATS_REGION"/>
    <property type="match status" value="2"/>
</dbReference>
<dbReference type="AlphaFoldDB" id="A0DHC6"/>